<dbReference type="InterPro" id="IPR000468">
    <property type="entry name" value="Barstar"/>
</dbReference>
<evidence type="ECO:0000256" key="1">
    <source>
        <dbReference type="ARBA" id="ARBA00006845"/>
    </source>
</evidence>
<comment type="similarity">
    <text evidence="1">Belongs to the barstar family.</text>
</comment>
<evidence type="ECO:0000259" key="2">
    <source>
        <dbReference type="Pfam" id="PF01337"/>
    </source>
</evidence>
<evidence type="ECO:0000313" key="4">
    <source>
        <dbReference type="Proteomes" id="UP000587462"/>
    </source>
</evidence>
<dbReference type="Proteomes" id="UP000587462">
    <property type="component" value="Unassembled WGS sequence"/>
</dbReference>
<dbReference type="RefSeq" id="WP_171085821.1">
    <property type="nucleotide sequence ID" value="NZ_BNBU01000005.1"/>
</dbReference>
<organism evidence="3 4">
    <name type="scientific">Streptomyces morookaense</name>
    <name type="common">Streptoverticillium morookaense</name>
    <dbReference type="NCBI Taxonomy" id="1970"/>
    <lineage>
        <taxon>Bacteria</taxon>
        <taxon>Bacillati</taxon>
        <taxon>Actinomycetota</taxon>
        <taxon>Actinomycetes</taxon>
        <taxon>Kitasatosporales</taxon>
        <taxon>Streptomycetaceae</taxon>
        <taxon>Streptomyces</taxon>
    </lineage>
</organism>
<sequence length="143" mass="15546">MTGPLPAPGLPALLNGPTRPGVYRLPPADSPAHIAAAAAEADWRVARLRLEGVQDKTSFLERCAAELDLPEWFGRNWDALADCLMDLSWWRETGKFRGYLLIAEDWDAFAAAAPGAARTAESVLADAVDFWADREAPLTVLLS</sequence>
<dbReference type="Pfam" id="PF01337">
    <property type="entry name" value="Barstar"/>
    <property type="match status" value="1"/>
</dbReference>
<protein>
    <submittedName>
        <fullName evidence="3">Barstar family protein</fullName>
    </submittedName>
</protein>
<dbReference type="Gene3D" id="3.30.370.10">
    <property type="entry name" value="Barstar-like"/>
    <property type="match status" value="1"/>
</dbReference>
<keyword evidence="4" id="KW-1185">Reference proteome</keyword>
<dbReference type="EMBL" id="JABBXF010000074">
    <property type="protein sequence ID" value="NVK81246.1"/>
    <property type="molecule type" value="Genomic_DNA"/>
</dbReference>
<reference evidence="3 4" key="1">
    <citation type="submission" date="2020-04" db="EMBL/GenBank/DDBJ databases">
        <title>Draft Genome Sequence of Streptomyces morookaense DSM 40503, an 8-azaguanine-producing strain.</title>
        <authorList>
            <person name="Qi J."/>
            <person name="Gao J.-M."/>
        </authorList>
    </citation>
    <scope>NUCLEOTIDE SEQUENCE [LARGE SCALE GENOMIC DNA]</scope>
    <source>
        <strain evidence="3 4">DSM 40503</strain>
    </source>
</reference>
<name>A0A7Y7B921_STRMO</name>
<dbReference type="InterPro" id="IPR035905">
    <property type="entry name" value="Barstar-like_sf"/>
</dbReference>
<accession>A0A7Y7B921</accession>
<dbReference type="AlphaFoldDB" id="A0A7Y7B921"/>
<evidence type="ECO:0000313" key="3">
    <source>
        <dbReference type="EMBL" id="NVK81246.1"/>
    </source>
</evidence>
<dbReference type="SUPFAM" id="SSF52038">
    <property type="entry name" value="Barstar-related"/>
    <property type="match status" value="1"/>
</dbReference>
<proteinExistence type="inferred from homology"/>
<comment type="caution">
    <text evidence="3">The sequence shown here is derived from an EMBL/GenBank/DDBJ whole genome shotgun (WGS) entry which is preliminary data.</text>
</comment>
<feature type="domain" description="Barstar (barnase inhibitor)" evidence="2">
    <location>
        <begin position="43"/>
        <end position="142"/>
    </location>
</feature>
<gene>
    <name evidence="3" type="ORF">HG542_26830</name>
</gene>